<dbReference type="Proteomes" id="UP000829291">
    <property type="component" value="Chromosome 6"/>
</dbReference>
<proteinExistence type="inferred from homology"/>
<dbReference type="RefSeq" id="XP_015509562.2">
    <property type="nucleotide sequence ID" value="XM_015654076.2"/>
</dbReference>
<feature type="chain" id="PRO_5046691337" evidence="3">
    <location>
        <begin position="19"/>
        <end position="156"/>
    </location>
</feature>
<name>A0A6J0B5W6_NEOLC</name>
<evidence type="ECO:0000313" key="6">
    <source>
        <dbReference type="RefSeq" id="XP_015509562.2"/>
    </source>
</evidence>
<dbReference type="InterPro" id="IPR029006">
    <property type="entry name" value="ADF-H/Gelsolin-like_dom_sf"/>
</dbReference>
<keyword evidence="3" id="KW-0732">Signal</keyword>
<dbReference type="OrthoDB" id="10249245at2759"/>
<dbReference type="InterPro" id="IPR017904">
    <property type="entry name" value="ADF/Cofilin"/>
</dbReference>
<feature type="signal peptide" evidence="3">
    <location>
        <begin position="1"/>
        <end position="18"/>
    </location>
</feature>
<dbReference type="InterPro" id="IPR002108">
    <property type="entry name" value="ADF-H"/>
</dbReference>
<evidence type="ECO:0000256" key="2">
    <source>
        <dbReference type="ARBA" id="ARBA00023203"/>
    </source>
</evidence>
<evidence type="ECO:0000256" key="3">
    <source>
        <dbReference type="SAM" id="SignalP"/>
    </source>
</evidence>
<keyword evidence="5" id="KW-1185">Reference proteome</keyword>
<dbReference type="GeneID" id="107216789"/>
<feature type="domain" description="ADF-H" evidence="4">
    <location>
        <begin position="16"/>
        <end position="148"/>
    </location>
</feature>
<evidence type="ECO:0000256" key="1">
    <source>
        <dbReference type="ARBA" id="ARBA00006844"/>
    </source>
</evidence>
<evidence type="ECO:0000259" key="4">
    <source>
        <dbReference type="PROSITE" id="PS51263"/>
    </source>
</evidence>
<organism evidence="6">
    <name type="scientific">Neodiprion lecontei</name>
    <name type="common">Redheaded pine sawfly</name>
    <dbReference type="NCBI Taxonomy" id="441921"/>
    <lineage>
        <taxon>Eukaryota</taxon>
        <taxon>Metazoa</taxon>
        <taxon>Ecdysozoa</taxon>
        <taxon>Arthropoda</taxon>
        <taxon>Hexapoda</taxon>
        <taxon>Insecta</taxon>
        <taxon>Pterygota</taxon>
        <taxon>Neoptera</taxon>
        <taxon>Endopterygota</taxon>
        <taxon>Hymenoptera</taxon>
        <taxon>Tenthredinoidea</taxon>
        <taxon>Diprionidae</taxon>
        <taxon>Diprioninae</taxon>
        <taxon>Neodiprion</taxon>
    </lineage>
</organism>
<dbReference type="KEGG" id="nlo:107216789"/>
<accession>A0A6J0B5W6</accession>
<dbReference type="GO" id="GO:0015629">
    <property type="term" value="C:actin cytoskeleton"/>
    <property type="evidence" value="ECO:0007669"/>
    <property type="project" value="InterPro"/>
</dbReference>
<dbReference type="PANTHER" id="PTHR11913">
    <property type="entry name" value="COFILIN-RELATED"/>
    <property type="match status" value="1"/>
</dbReference>
<dbReference type="GO" id="GO:0030042">
    <property type="term" value="P:actin filament depolymerization"/>
    <property type="evidence" value="ECO:0007669"/>
    <property type="project" value="InterPro"/>
</dbReference>
<dbReference type="PROSITE" id="PS51263">
    <property type="entry name" value="ADF_H"/>
    <property type="match status" value="1"/>
</dbReference>
<dbReference type="Gene3D" id="3.40.20.10">
    <property type="entry name" value="Severin"/>
    <property type="match status" value="1"/>
</dbReference>
<dbReference type="Pfam" id="PF00241">
    <property type="entry name" value="Cofilin_ADF"/>
    <property type="match status" value="1"/>
</dbReference>
<dbReference type="InParanoid" id="A0A6J0B5W6"/>
<protein>
    <submittedName>
        <fullName evidence="6">Actophorin</fullName>
    </submittedName>
</protein>
<keyword evidence="2" id="KW-0009">Actin-binding</keyword>
<evidence type="ECO:0000313" key="5">
    <source>
        <dbReference type="Proteomes" id="UP000829291"/>
    </source>
</evidence>
<dbReference type="GO" id="GO:0003779">
    <property type="term" value="F:actin binding"/>
    <property type="evidence" value="ECO:0007669"/>
    <property type="project" value="UniProtKB-KW"/>
</dbReference>
<dbReference type="SMART" id="SM00102">
    <property type="entry name" value="ADF"/>
    <property type="match status" value="1"/>
</dbReference>
<dbReference type="SUPFAM" id="SSF55753">
    <property type="entry name" value="Actin depolymerizing proteins"/>
    <property type="match status" value="1"/>
</dbReference>
<dbReference type="AlphaFoldDB" id="A0A6J0B5W6"/>
<reference evidence="6" key="1">
    <citation type="submission" date="2025-08" db="UniProtKB">
        <authorList>
            <consortium name="RefSeq"/>
        </authorList>
    </citation>
    <scope>IDENTIFICATION</scope>
    <source>
        <tissue evidence="6">Thorax and Abdomen</tissue>
    </source>
</reference>
<sequence>MRFYSIVLLVVTIAAVHSIEIGKSVKESVGELNKGQLRYVIYSLKDGVQSDVEDSGPPSESFKDMAEKIGKHDDSRYGMIDYEYEENGSPVKKRVLILWSPETATAAEKEIFHNAYDEKHAAAAGIDYFIQFNEKSELTDENLIAKLKVAPAIPKA</sequence>
<comment type="similarity">
    <text evidence="1">Belongs to the actin-binding proteins ADF family.</text>
</comment>
<gene>
    <name evidence="6" type="primary">LOC107216789</name>
</gene>